<accession>A0A0T5VSC3</accession>
<comment type="caution">
    <text evidence="2">The sequence shown here is derived from an EMBL/GenBank/DDBJ whole genome shotgun (WGS) entry which is preliminary data.</text>
</comment>
<feature type="transmembrane region" description="Helical" evidence="1">
    <location>
        <begin position="44"/>
        <end position="63"/>
    </location>
</feature>
<name>A0A0T5VSC3_9SPHI</name>
<proteinExistence type="predicted"/>
<organism evidence="2 3">
    <name type="scientific">Pedobacter ginsenosidimutans</name>
    <dbReference type="NCBI Taxonomy" id="687842"/>
    <lineage>
        <taxon>Bacteria</taxon>
        <taxon>Pseudomonadati</taxon>
        <taxon>Bacteroidota</taxon>
        <taxon>Sphingobacteriia</taxon>
        <taxon>Sphingobacteriales</taxon>
        <taxon>Sphingobacteriaceae</taxon>
        <taxon>Pedobacter</taxon>
    </lineage>
</organism>
<evidence type="ECO:0000313" key="2">
    <source>
        <dbReference type="EMBL" id="KRT16742.1"/>
    </source>
</evidence>
<keyword evidence="1" id="KW-1133">Transmembrane helix</keyword>
<reference evidence="2 3" key="1">
    <citation type="submission" date="2015-11" db="EMBL/GenBank/DDBJ databases">
        <title>Sequence of Pedobacter ginsenosidimutans.</title>
        <authorList>
            <person name="Carson E."/>
            <person name="Keyser V."/>
            <person name="Newman J."/>
            <person name="Miller J."/>
        </authorList>
    </citation>
    <scope>NUCLEOTIDE SEQUENCE [LARGE SCALE GENOMIC DNA]</scope>
    <source>
        <strain evidence="2 3">KACC 14530</strain>
    </source>
</reference>
<keyword evidence="1" id="KW-0812">Transmembrane</keyword>
<dbReference type="STRING" id="687842.ASU31_07970"/>
<evidence type="ECO:0000313" key="3">
    <source>
        <dbReference type="Proteomes" id="UP000051950"/>
    </source>
</evidence>
<dbReference type="AlphaFoldDB" id="A0A0T5VSC3"/>
<feature type="transmembrane region" description="Helical" evidence="1">
    <location>
        <begin position="293"/>
        <end position="313"/>
    </location>
</feature>
<dbReference type="EMBL" id="LMZQ01000004">
    <property type="protein sequence ID" value="KRT16742.1"/>
    <property type="molecule type" value="Genomic_DNA"/>
</dbReference>
<protein>
    <submittedName>
        <fullName evidence="2">Uncharacterized protein</fullName>
    </submittedName>
</protein>
<sequence>MDYLSYKLKLIYSRYLIIALGSIVGFSLLNICFFQTQLIPIEDFFYEFLIPMLLPILPLIFWLRPRLKLLSLERKNGKDLFEFYLIIAWFAIICPSIFAQKYITSAVGQLTTLKTISSIDQKHLTKFYKVHKLYLDKKHCAVQAEAKVTGKHNENLNFTVYAAIPIYNEPTPPLWGSSLITRSPLGKVKSSNTTHLDYLRPKAWLGWQKTKGINNKLTKEAKDSIYRILIEDAYQSFLREKIYDFDYLQKIGISQDYKNFKKGIARADPGSPANPILLIPKYTPFEKKGSHQLFLTLLSFFIGSTIWLIMLILPRFKKNKLPMPIGII</sequence>
<keyword evidence="1" id="KW-0472">Membrane</keyword>
<keyword evidence="3" id="KW-1185">Reference proteome</keyword>
<dbReference type="OrthoDB" id="9778341at2"/>
<feature type="transmembrane region" description="Helical" evidence="1">
    <location>
        <begin position="83"/>
        <end position="103"/>
    </location>
</feature>
<feature type="transmembrane region" description="Helical" evidence="1">
    <location>
        <begin position="12"/>
        <end position="38"/>
    </location>
</feature>
<dbReference type="Proteomes" id="UP000051950">
    <property type="component" value="Unassembled WGS sequence"/>
</dbReference>
<evidence type="ECO:0000256" key="1">
    <source>
        <dbReference type="SAM" id="Phobius"/>
    </source>
</evidence>
<gene>
    <name evidence="2" type="ORF">ASU31_07970</name>
</gene>
<dbReference type="RefSeq" id="WP_057931835.1">
    <property type="nucleotide sequence ID" value="NZ_LMZQ01000004.1"/>
</dbReference>